<protein>
    <submittedName>
        <fullName evidence="1">Uncharacterized protein</fullName>
    </submittedName>
</protein>
<dbReference type="EMBL" id="JACHMN010000002">
    <property type="protein sequence ID" value="MBB5870031.1"/>
    <property type="molecule type" value="Genomic_DNA"/>
</dbReference>
<proteinExistence type="predicted"/>
<gene>
    <name evidence="1" type="ORF">F4553_003410</name>
</gene>
<comment type="caution">
    <text evidence="1">The sequence shown here is derived from an EMBL/GenBank/DDBJ whole genome shotgun (WGS) entry which is preliminary data.</text>
</comment>
<name>A0A841BTA9_9ACTN</name>
<sequence length="134" mass="13963">MISPLGTAAQSSSLEALRALGTARRSAVAQRVEVRGRMQVLILTAPEPLRSALRRHDDGELIAACAAGPPGAVAVGTAAGATRVALRFLARRHQQLSAEITQLDTLLALCTDGAGSPRKAHACGYAGRRTHMVC</sequence>
<keyword evidence="2" id="KW-1185">Reference proteome</keyword>
<dbReference type="RefSeq" id="WP_184837112.1">
    <property type="nucleotide sequence ID" value="NZ_JACHMN010000002.1"/>
</dbReference>
<evidence type="ECO:0000313" key="2">
    <source>
        <dbReference type="Proteomes" id="UP000587527"/>
    </source>
</evidence>
<reference evidence="1 2" key="1">
    <citation type="submission" date="2020-08" db="EMBL/GenBank/DDBJ databases">
        <title>Sequencing the genomes of 1000 actinobacteria strains.</title>
        <authorList>
            <person name="Klenk H.-P."/>
        </authorList>
    </citation>
    <scope>NUCLEOTIDE SEQUENCE [LARGE SCALE GENOMIC DNA]</scope>
    <source>
        <strain evidence="1 2">DSM 45362</strain>
    </source>
</reference>
<evidence type="ECO:0000313" key="1">
    <source>
        <dbReference type="EMBL" id="MBB5870031.1"/>
    </source>
</evidence>
<dbReference type="AlphaFoldDB" id="A0A841BTA9"/>
<accession>A0A841BTA9</accession>
<organism evidence="1 2">
    <name type="scientific">Allocatelliglobosispora scoriae</name>
    <dbReference type="NCBI Taxonomy" id="643052"/>
    <lineage>
        <taxon>Bacteria</taxon>
        <taxon>Bacillati</taxon>
        <taxon>Actinomycetota</taxon>
        <taxon>Actinomycetes</taxon>
        <taxon>Micromonosporales</taxon>
        <taxon>Micromonosporaceae</taxon>
        <taxon>Allocatelliglobosispora</taxon>
    </lineage>
</organism>
<dbReference type="Proteomes" id="UP000587527">
    <property type="component" value="Unassembled WGS sequence"/>
</dbReference>